<dbReference type="SMART" id="SM00635">
    <property type="entry name" value="BID_2"/>
    <property type="match status" value="1"/>
</dbReference>
<keyword evidence="2" id="KW-0812">Transmembrane</keyword>
<dbReference type="RefSeq" id="WP_109674613.1">
    <property type="nucleotide sequence ID" value="NZ_QGDT01000005.1"/>
</dbReference>
<dbReference type="InterPro" id="IPR008964">
    <property type="entry name" value="Invasin/intimin_cell_adhesion"/>
</dbReference>
<reference evidence="4 5" key="1">
    <citation type="submission" date="2018-03" db="EMBL/GenBank/DDBJ databases">
        <title>Genomic Encyclopedia of Archaeal and Bacterial Type Strains, Phase II (KMG-II): from individual species to whole genera.</title>
        <authorList>
            <person name="Goeker M."/>
        </authorList>
    </citation>
    <scope>NUCLEOTIDE SEQUENCE [LARGE SCALE GENOMIC DNA]</scope>
    <source>
        <strain evidence="4 5">DSM 100346</strain>
    </source>
</reference>
<dbReference type="PANTHER" id="PTHR43739">
    <property type="entry name" value="XYLOGLUCANASE (EUROFUNG)"/>
    <property type="match status" value="1"/>
</dbReference>
<dbReference type="InterPro" id="IPR015943">
    <property type="entry name" value="WD40/YVTN_repeat-like_dom_sf"/>
</dbReference>
<dbReference type="Proteomes" id="UP000245880">
    <property type="component" value="Unassembled WGS sequence"/>
</dbReference>
<dbReference type="OrthoDB" id="9757809at2"/>
<keyword evidence="2" id="KW-1133">Transmembrane helix</keyword>
<dbReference type="SUPFAM" id="SSF110296">
    <property type="entry name" value="Oligoxyloglucan reducing end-specific cellobiohydrolase"/>
    <property type="match status" value="2"/>
</dbReference>
<accession>A0A316AKA4</accession>
<name>A0A316AKA4_9BACT</name>
<keyword evidence="1" id="KW-0677">Repeat</keyword>
<evidence type="ECO:0000256" key="1">
    <source>
        <dbReference type="ARBA" id="ARBA00022737"/>
    </source>
</evidence>
<dbReference type="InterPro" id="IPR031778">
    <property type="entry name" value="Sortilin_N"/>
</dbReference>
<dbReference type="InterPro" id="IPR052025">
    <property type="entry name" value="Xyloglucanase_GH74"/>
</dbReference>
<feature type="transmembrane region" description="Helical" evidence="2">
    <location>
        <begin position="23"/>
        <end position="42"/>
    </location>
</feature>
<dbReference type="EMBL" id="QGDT01000005">
    <property type="protein sequence ID" value="PWJ58021.1"/>
    <property type="molecule type" value="Genomic_DNA"/>
</dbReference>
<dbReference type="Pfam" id="PF02368">
    <property type="entry name" value="Big_2"/>
    <property type="match status" value="1"/>
</dbReference>
<evidence type="ECO:0000313" key="5">
    <source>
        <dbReference type="Proteomes" id="UP000245880"/>
    </source>
</evidence>
<dbReference type="AlphaFoldDB" id="A0A316AKA4"/>
<keyword evidence="2" id="KW-0472">Membrane</keyword>
<dbReference type="GO" id="GO:0010411">
    <property type="term" value="P:xyloglucan metabolic process"/>
    <property type="evidence" value="ECO:0007669"/>
    <property type="project" value="TreeGrafter"/>
</dbReference>
<gene>
    <name evidence="4" type="ORF">CLV98_105201</name>
</gene>
<evidence type="ECO:0000259" key="3">
    <source>
        <dbReference type="SMART" id="SM00635"/>
    </source>
</evidence>
<dbReference type="CDD" id="cd15482">
    <property type="entry name" value="Sialidase_non-viral"/>
    <property type="match status" value="1"/>
</dbReference>
<dbReference type="InterPro" id="IPR003343">
    <property type="entry name" value="Big_2"/>
</dbReference>
<feature type="domain" description="BIG2" evidence="3">
    <location>
        <begin position="877"/>
        <end position="952"/>
    </location>
</feature>
<keyword evidence="5" id="KW-1185">Reference proteome</keyword>
<dbReference type="PANTHER" id="PTHR43739:SF5">
    <property type="entry name" value="EXO-ALPHA-SIALIDASE"/>
    <property type="match status" value="1"/>
</dbReference>
<proteinExistence type="predicted"/>
<evidence type="ECO:0000256" key="2">
    <source>
        <dbReference type="SAM" id="Phobius"/>
    </source>
</evidence>
<sequence length="961" mass="107725">MTPSVTYGYPPKARGQHADSWSLYRYILPLLPIAAMLVLPGLSHAQQIGMKEYSQILEKQRVESEDALVWGPQVGPGNAGFANLVRYHPSIPGLVTVCPDMWNIYQSANNGQQWHSIKDYDGNGDFYHLRELCYSPTEVHFGLALESSRLWKTDDLGRSWTQIPNCPWYKADAEGIEMEGWRKKVAALALDPNNKNIWFVGGGANVRQQEWLSSYHDATLKSPHGSTADFEGKLWRTQDAGKSWVLVNRGLDPKAQVGRIIVNPMNSKQVFAASNYGIYRSMDGGSTWKQISKGKLESDIVMDMDFYYDSERKRFSIYVIDQVQYSPKGSTTTCQGGIFKSSDEGDTWVKINGDLGLDLHRLSGGVADSYYKFIAKWFGISQPQAKSSYPDLPKSALQYFSMLSVDPSREHALYIGFADPQIGNSITPGRVWTTTDDGKKWINTARLYEHIWTADKEYWEERGNPYHANMKVGHESPHHQSGNNYALRSTRGLGVGVDGSVMIISDHSTMLSTDHGASWQQVDEDYTASGAILGRGDSNLPALAIAMDKRKNTTLLGSGEHRVWIPTDDSPDQRLAVKFSPSAQETVSSMAFDPYGVDTVYAISNRQALKQYIFRSTDRGESWSKHGVATPATNAWKDDFYTNALTIDPIDPSYFYFGITQIVDPKKADQGGFYFSDDHGKTFSARNQGLPTPARIRDIVFDPRDPSRKSLFVAAEYNDFSAQYPQAQGGLYHSKDRGLHWERVKTPPTVKGVNHLALDHTNRLYITTGYRGGGDGLWYTDDFGTTWNQIFKYPSTECIDVSSSDHHMLVVTVGYLSKNPGVYFSKDRGVSWHKSNQNLANPNKIEDIKFDIHHPGQVWLATLGTGFYKGELKNSVSSQRIEVTPQVVEYRTGDRLTAKWSKESDKKNRLVWKSDNPSVVTVDQAGKLTAKSRGQAKVWVTSSDGRYADYSIIIISERPAP</sequence>
<dbReference type="SUPFAM" id="SSF49373">
    <property type="entry name" value="Invasin/intimin cell-adhesion fragments"/>
    <property type="match status" value="1"/>
</dbReference>
<organism evidence="4 5">
    <name type="scientific">Dyadobacter jejuensis</name>
    <dbReference type="NCBI Taxonomy" id="1082580"/>
    <lineage>
        <taxon>Bacteria</taxon>
        <taxon>Pseudomonadati</taxon>
        <taxon>Bacteroidota</taxon>
        <taxon>Cytophagia</taxon>
        <taxon>Cytophagales</taxon>
        <taxon>Spirosomataceae</taxon>
        <taxon>Dyadobacter</taxon>
    </lineage>
</organism>
<comment type="caution">
    <text evidence="4">The sequence shown here is derived from an EMBL/GenBank/DDBJ whole genome shotgun (WGS) entry which is preliminary data.</text>
</comment>
<dbReference type="Pfam" id="PF15902">
    <property type="entry name" value="Sortilin-Vps10"/>
    <property type="match status" value="1"/>
</dbReference>
<dbReference type="Gene3D" id="2.60.40.1080">
    <property type="match status" value="1"/>
</dbReference>
<dbReference type="Gene3D" id="2.130.10.10">
    <property type="entry name" value="YVTN repeat-like/Quinoprotein amine dehydrogenase"/>
    <property type="match status" value="5"/>
</dbReference>
<evidence type="ECO:0000313" key="4">
    <source>
        <dbReference type="EMBL" id="PWJ58021.1"/>
    </source>
</evidence>
<protein>
    <submittedName>
        <fullName evidence="4">Ig-like protein group 2</fullName>
    </submittedName>
</protein>